<reference evidence="2 3" key="1">
    <citation type="submission" date="2023-09" db="EMBL/GenBank/DDBJ databases">
        <authorList>
            <person name="Rey-Velasco X."/>
        </authorList>
    </citation>
    <scope>NUCLEOTIDE SEQUENCE [LARGE SCALE GENOMIC DNA]</scope>
    <source>
        <strain evidence="2 3">F188</strain>
    </source>
</reference>
<evidence type="ECO:0000256" key="1">
    <source>
        <dbReference type="SAM" id="Phobius"/>
    </source>
</evidence>
<accession>A0ABU3E3T5</accession>
<keyword evidence="1" id="KW-0812">Transmembrane</keyword>
<sequence>MKLQQKIGFLSLAGVLAAGYYFYTKLYIQEQQRQEIKDVAEELAYAWRPKLGLTIDQVHGFENLIIEYTIKKNEVLSSSLNHEKQIRQLKAIQKEEHLKMQKLLSEDQFNTYLTVNRNLTKKS</sequence>
<proteinExistence type="predicted"/>
<keyword evidence="3" id="KW-1185">Reference proteome</keyword>
<feature type="transmembrane region" description="Helical" evidence="1">
    <location>
        <begin position="7"/>
        <end position="23"/>
    </location>
</feature>
<name>A0ABU3E3T5_9FLAO</name>
<dbReference type="RefSeq" id="WP_311685407.1">
    <property type="nucleotide sequence ID" value="NZ_JAVRHM010000014.1"/>
</dbReference>
<evidence type="ECO:0000313" key="2">
    <source>
        <dbReference type="EMBL" id="MDT0690650.1"/>
    </source>
</evidence>
<gene>
    <name evidence="2" type="ORF">RM549_12695</name>
</gene>
<keyword evidence="1" id="KW-1133">Transmembrane helix</keyword>
<evidence type="ECO:0000313" key="3">
    <source>
        <dbReference type="Proteomes" id="UP001261624"/>
    </source>
</evidence>
<keyword evidence="1" id="KW-0472">Membrane</keyword>
<dbReference type="EMBL" id="JAVRHM010000014">
    <property type="protein sequence ID" value="MDT0690650.1"/>
    <property type="molecule type" value="Genomic_DNA"/>
</dbReference>
<organism evidence="2 3">
    <name type="scientific">Autumnicola patrickiae</name>
    <dbReference type="NCBI Taxonomy" id="3075591"/>
    <lineage>
        <taxon>Bacteria</taxon>
        <taxon>Pseudomonadati</taxon>
        <taxon>Bacteroidota</taxon>
        <taxon>Flavobacteriia</taxon>
        <taxon>Flavobacteriales</taxon>
        <taxon>Flavobacteriaceae</taxon>
        <taxon>Autumnicola</taxon>
    </lineage>
</organism>
<dbReference type="Proteomes" id="UP001261624">
    <property type="component" value="Unassembled WGS sequence"/>
</dbReference>
<protein>
    <submittedName>
        <fullName evidence="2">Uncharacterized protein</fullName>
    </submittedName>
</protein>
<comment type="caution">
    <text evidence="2">The sequence shown here is derived from an EMBL/GenBank/DDBJ whole genome shotgun (WGS) entry which is preliminary data.</text>
</comment>